<gene>
    <name evidence="4" type="ORF">SAMN06265379_101938</name>
</gene>
<dbReference type="SUPFAM" id="SSF53448">
    <property type="entry name" value="Nucleotide-diphospho-sugar transferases"/>
    <property type="match status" value="1"/>
</dbReference>
<dbReference type="EMBL" id="FXTB01000001">
    <property type="protein sequence ID" value="SMO46565.1"/>
    <property type="molecule type" value="Genomic_DNA"/>
</dbReference>
<dbReference type="Gene3D" id="3.90.550.10">
    <property type="entry name" value="Spore Coat Polysaccharide Biosynthesis Protein SpsA, Chain A"/>
    <property type="match status" value="1"/>
</dbReference>
<name>A0A521BHJ6_SACCC</name>
<proteinExistence type="predicted"/>
<organism evidence="4 5">
    <name type="scientific">Saccharicrinis carchari</name>
    <dbReference type="NCBI Taxonomy" id="1168039"/>
    <lineage>
        <taxon>Bacteria</taxon>
        <taxon>Pseudomonadati</taxon>
        <taxon>Bacteroidota</taxon>
        <taxon>Bacteroidia</taxon>
        <taxon>Marinilabiliales</taxon>
        <taxon>Marinilabiliaceae</taxon>
        <taxon>Saccharicrinis</taxon>
    </lineage>
</organism>
<dbReference type="RefSeq" id="WP_142532255.1">
    <property type="nucleotide sequence ID" value="NZ_FXTB01000001.1"/>
</dbReference>
<sequence length="301" mass="33829">MKPTLLVLAAGMGSRYGGLKQLDELGPYGESIIDYSVYDAIEAGFEKVVFVIRQSFADQFKAQYEPKFGDKIAIEYVYQELDNLPNGFTVPAGREKPWGTGHAMLMAKDAIQGSFAIINADDFYGREAYQAVLDFMDKSSDDNEYAMVGYALNNTLSEHGTVSRGVCETDANNNLTNIVERTKIGYLDGKIVYYEGENTTELTGKEPVSMNFWAFKNSFFEALEKEFIIFLKEKGKEMKSEFYFNAPVDKMIKEGRATAKVIACDTKWFGVTYQEDKPQVQKSIQKLIDNGVYPANLWGGK</sequence>
<feature type="domain" description="Nucleotidyl transferase" evidence="3">
    <location>
        <begin position="7"/>
        <end position="222"/>
    </location>
</feature>
<evidence type="ECO:0000313" key="5">
    <source>
        <dbReference type="Proteomes" id="UP000319040"/>
    </source>
</evidence>
<dbReference type="GO" id="GO:0016779">
    <property type="term" value="F:nucleotidyltransferase activity"/>
    <property type="evidence" value="ECO:0007669"/>
    <property type="project" value="UniProtKB-KW"/>
</dbReference>
<dbReference type="InterPro" id="IPR050065">
    <property type="entry name" value="GlmU-like"/>
</dbReference>
<dbReference type="InterPro" id="IPR005835">
    <property type="entry name" value="NTP_transferase_dom"/>
</dbReference>
<protein>
    <submittedName>
        <fullName evidence="4">Nucleotidyl transferase</fullName>
    </submittedName>
</protein>
<evidence type="ECO:0000313" key="4">
    <source>
        <dbReference type="EMBL" id="SMO46565.1"/>
    </source>
</evidence>
<dbReference type="PANTHER" id="PTHR43584:SF8">
    <property type="entry name" value="N-ACETYLMURAMATE ALPHA-1-PHOSPHATE URIDYLYLTRANSFERASE"/>
    <property type="match status" value="1"/>
</dbReference>
<dbReference type="InterPro" id="IPR029044">
    <property type="entry name" value="Nucleotide-diphossugar_trans"/>
</dbReference>
<dbReference type="AlphaFoldDB" id="A0A521BHJ6"/>
<evidence type="ECO:0000256" key="1">
    <source>
        <dbReference type="ARBA" id="ARBA00022679"/>
    </source>
</evidence>
<dbReference type="Proteomes" id="UP000319040">
    <property type="component" value="Unassembled WGS sequence"/>
</dbReference>
<evidence type="ECO:0000259" key="3">
    <source>
        <dbReference type="Pfam" id="PF00483"/>
    </source>
</evidence>
<keyword evidence="1 4" id="KW-0808">Transferase</keyword>
<keyword evidence="2" id="KW-0548">Nucleotidyltransferase</keyword>
<evidence type="ECO:0000256" key="2">
    <source>
        <dbReference type="ARBA" id="ARBA00022695"/>
    </source>
</evidence>
<accession>A0A521BHJ6</accession>
<dbReference type="OrthoDB" id="9779926at2"/>
<dbReference type="PANTHER" id="PTHR43584">
    <property type="entry name" value="NUCLEOTIDYL TRANSFERASE"/>
    <property type="match status" value="1"/>
</dbReference>
<reference evidence="4 5" key="1">
    <citation type="submission" date="2017-05" db="EMBL/GenBank/DDBJ databases">
        <authorList>
            <person name="Varghese N."/>
            <person name="Submissions S."/>
        </authorList>
    </citation>
    <scope>NUCLEOTIDE SEQUENCE [LARGE SCALE GENOMIC DNA]</scope>
    <source>
        <strain evidence="4 5">DSM 27040</strain>
    </source>
</reference>
<keyword evidence="5" id="KW-1185">Reference proteome</keyword>
<dbReference type="Pfam" id="PF00483">
    <property type="entry name" value="NTP_transferase"/>
    <property type="match status" value="1"/>
</dbReference>